<dbReference type="EMBL" id="BTGD01000020">
    <property type="protein sequence ID" value="GMM58184.1"/>
    <property type="molecule type" value="Genomic_DNA"/>
</dbReference>
<proteinExistence type="predicted"/>
<name>A0AAV5S2X1_MAUHU</name>
<evidence type="ECO:0000313" key="2">
    <source>
        <dbReference type="Proteomes" id="UP001377567"/>
    </source>
</evidence>
<evidence type="ECO:0000313" key="1">
    <source>
        <dbReference type="EMBL" id="GMM58184.1"/>
    </source>
</evidence>
<dbReference type="AlphaFoldDB" id="A0AAV5S2X1"/>
<accession>A0AAV5S2X1</accession>
<reference evidence="1 2" key="1">
    <citation type="journal article" date="2023" name="Elife">
        <title>Identification of key yeast species and microbe-microbe interactions impacting larval growth of Drosophila in the wild.</title>
        <authorList>
            <person name="Mure A."/>
            <person name="Sugiura Y."/>
            <person name="Maeda R."/>
            <person name="Honda K."/>
            <person name="Sakurai N."/>
            <person name="Takahashi Y."/>
            <person name="Watada M."/>
            <person name="Katoh T."/>
            <person name="Gotoh A."/>
            <person name="Gotoh Y."/>
            <person name="Taniguchi I."/>
            <person name="Nakamura K."/>
            <person name="Hayashi T."/>
            <person name="Katayama T."/>
            <person name="Uemura T."/>
            <person name="Hattori Y."/>
        </authorList>
    </citation>
    <scope>NUCLEOTIDE SEQUENCE [LARGE SCALE GENOMIC DNA]</scope>
    <source>
        <strain evidence="1 2">KH-74</strain>
    </source>
</reference>
<comment type="caution">
    <text evidence="1">The sequence shown here is derived from an EMBL/GenBank/DDBJ whole genome shotgun (WGS) entry which is preliminary data.</text>
</comment>
<gene>
    <name evidence="1" type="ORF">DAKH74_048000</name>
</gene>
<organism evidence="1 2">
    <name type="scientific">Maudiozyma humilis</name>
    <name type="common">Sour dough yeast</name>
    <name type="synonym">Kazachstania humilis</name>
    <dbReference type="NCBI Taxonomy" id="51915"/>
    <lineage>
        <taxon>Eukaryota</taxon>
        <taxon>Fungi</taxon>
        <taxon>Dikarya</taxon>
        <taxon>Ascomycota</taxon>
        <taxon>Saccharomycotina</taxon>
        <taxon>Saccharomycetes</taxon>
        <taxon>Saccharomycetales</taxon>
        <taxon>Saccharomycetaceae</taxon>
        <taxon>Maudiozyma</taxon>
    </lineage>
</organism>
<keyword evidence="2" id="KW-1185">Reference proteome</keyword>
<protein>
    <submittedName>
        <fullName evidence="1">Uncharacterized protein</fullName>
    </submittedName>
</protein>
<dbReference type="Proteomes" id="UP001377567">
    <property type="component" value="Unassembled WGS sequence"/>
</dbReference>
<sequence>MVDLHMNDVDPTSEMKELLNLLDDYMEELNSPIEEILEVVHMMLKYDSYQPRTIHKIIKPIQSGNEISIEKYMLGQNSPSEENGKDYSPQPELSYCSSATSSISEVTTQGLSVISHYSKREHFGTIFIRKASQIIDKWSFRMRSVVHNKHDIENHFSLA</sequence>